<dbReference type="RefSeq" id="WP_053966890.1">
    <property type="nucleotide sequence ID" value="NZ_JAWJXX010000021.1"/>
</dbReference>
<gene>
    <name evidence="1" type="ORF">AMS69_04590</name>
</gene>
<reference evidence="1 2" key="1">
    <citation type="submission" date="2015-08" db="EMBL/GenBank/DDBJ databases">
        <title>Genomes of Isolates from Cabo Rojo, PR.</title>
        <authorList>
            <person name="Sanchez-Nieves R.L."/>
            <person name="Montalvo-Rodriguez R."/>
        </authorList>
    </citation>
    <scope>NUCLEOTIDE SEQUENCE [LARGE SCALE GENOMIC DNA]</scope>
    <source>
        <strain evidence="1 2">SL3</strain>
    </source>
</reference>
<dbReference type="Proteomes" id="UP000037729">
    <property type="component" value="Unassembled WGS sequence"/>
</dbReference>
<dbReference type="AlphaFoldDB" id="A0A0M9APM7"/>
<organism evidence="1 2">
    <name type="scientific">Haloarcula rubripromontorii</name>
    <dbReference type="NCBI Taxonomy" id="1705562"/>
    <lineage>
        <taxon>Archaea</taxon>
        <taxon>Methanobacteriati</taxon>
        <taxon>Methanobacteriota</taxon>
        <taxon>Stenosarchaea group</taxon>
        <taxon>Halobacteria</taxon>
        <taxon>Halobacteriales</taxon>
        <taxon>Haloarculaceae</taxon>
        <taxon>Haloarcula</taxon>
    </lineage>
</organism>
<comment type="caution">
    <text evidence="1">The sequence shown here is derived from an EMBL/GenBank/DDBJ whole genome shotgun (WGS) entry which is preliminary data.</text>
</comment>
<proteinExistence type="predicted"/>
<name>A0A0M9APM7_9EURY</name>
<protein>
    <submittedName>
        <fullName evidence="1">Pyridoxamine 5'-phosphate oxidase</fullName>
    </submittedName>
</protein>
<dbReference type="Gene3D" id="2.30.110.10">
    <property type="entry name" value="Electron Transport, Fmn-binding Protein, Chain A"/>
    <property type="match status" value="1"/>
</dbReference>
<sequence>MTIDNLEAAGLRRMDDSDIAAFLSNQRVGVLGLPTEAGPYMIPLSFGYDGDRSLYFTFVGGSASRKQQLTEAAADATVLVYKVESMFHWESVLLQGSIEAVPESEWDDLADVLDGAWRPEVFADAIEKEDVAIYRFHIDEREGLRHAGLPPGFEPE</sequence>
<accession>A0A0M9APM7</accession>
<evidence type="ECO:0000313" key="1">
    <source>
        <dbReference type="EMBL" id="KOX95135.1"/>
    </source>
</evidence>
<dbReference type="Pfam" id="PF12900">
    <property type="entry name" value="Pyridox_ox_2"/>
    <property type="match status" value="1"/>
</dbReference>
<dbReference type="InterPro" id="IPR012349">
    <property type="entry name" value="Split_barrel_FMN-bd"/>
</dbReference>
<dbReference type="PATRIC" id="fig|1705562.3.peg.1894"/>
<dbReference type="SUPFAM" id="SSF50475">
    <property type="entry name" value="FMN-binding split barrel"/>
    <property type="match status" value="1"/>
</dbReference>
<keyword evidence="2" id="KW-1185">Reference proteome</keyword>
<dbReference type="EMBL" id="LIUF01000001">
    <property type="protein sequence ID" value="KOX95135.1"/>
    <property type="molecule type" value="Genomic_DNA"/>
</dbReference>
<dbReference type="InterPro" id="IPR024747">
    <property type="entry name" value="Pyridox_Oxase-rel"/>
</dbReference>
<evidence type="ECO:0000313" key="2">
    <source>
        <dbReference type="Proteomes" id="UP000037729"/>
    </source>
</evidence>
<dbReference type="STRING" id="1705562.AMS69_04590"/>
<dbReference type="OrthoDB" id="953at2157"/>